<dbReference type="AlphaFoldDB" id="A0A1Y6K4L2"/>
<keyword evidence="2" id="KW-1185">Reference proteome</keyword>
<evidence type="ECO:0000313" key="1">
    <source>
        <dbReference type="EMBL" id="SMX54486.1"/>
    </source>
</evidence>
<dbReference type="Proteomes" id="UP000195514">
    <property type="component" value="Chromosome I"/>
</dbReference>
<dbReference type="KEGG" id="abat:CFX1CAM_1421"/>
<dbReference type="OrthoDB" id="144485at2"/>
<protein>
    <submittedName>
        <fullName evidence="1">Uncharacterized protein</fullName>
    </submittedName>
</protein>
<proteinExistence type="predicted"/>
<organism evidence="1 2">
    <name type="scientific">Candidatus Brevifilum fermentans</name>
    <dbReference type="NCBI Taxonomy" id="1986204"/>
    <lineage>
        <taxon>Bacteria</taxon>
        <taxon>Bacillati</taxon>
        <taxon>Chloroflexota</taxon>
        <taxon>Anaerolineae</taxon>
        <taxon>Anaerolineales</taxon>
        <taxon>Anaerolineaceae</taxon>
        <taxon>Candidatus Brevifilum</taxon>
    </lineage>
</organism>
<dbReference type="EMBL" id="LT859958">
    <property type="protein sequence ID" value="SMX54486.1"/>
    <property type="molecule type" value="Genomic_DNA"/>
</dbReference>
<reference evidence="2" key="1">
    <citation type="submission" date="2017-05" db="EMBL/GenBank/DDBJ databases">
        <authorList>
            <person name="Kirkegaard R."/>
            <person name="Mcilroy J S."/>
        </authorList>
    </citation>
    <scope>NUCLEOTIDE SEQUENCE [LARGE SCALE GENOMIC DNA]</scope>
</reference>
<dbReference type="RefSeq" id="WP_087862325.1">
    <property type="nucleotide sequence ID" value="NZ_LT859958.1"/>
</dbReference>
<name>A0A1Y6K4L2_9CHLR</name>
<gene>
    <name evidence="1" type="ORF">CFX1CAM_1421</name>
</gene>
<sequence>MVFADFQINQSYWESFTITQADIEFLYAYLLDKETPLPSDELAEALIQERIRSEKERLQKKQQENGEIYQPKEVYAIGDKVQFPAMDWINGTVTAVREGNNPEHPQMKVITVELSDGKTRQFAAGLENHILNTTTLFGDESESDHSSEIVDLYSDLVTQKLEHALLDSKDLIRIGAVWFAKSLLIEFNVGHLNLAEALLDMHNGGPLPVSTLLEQIDIETDDPQDLIKFSLNYALQEDPRFDEVGPTGEIQWFLNRLEPQPVREIPIELSFTPIEYDRSDLDDDMLRAEQQLDDELTDYQLEDKKKVTAKEVAVVLNYPHWRIGSIPLTPSTRSVFPTALETPRVKFKMIDTRGQEISAWVVRPFNYVYGLRDWYDEMDLMPGSIIKIKPGKEPGEVLIQPEKKRSNREWIRTLLIGTDGGVVFAMLKQTISADFNERMAIAVPSTDALDELWKKRANNPRPLKNDILNIMRELAKLNPQGHVHSVELYAGVNCIRRCPPGLVFSILTSNPEFTAVGDLYYRLSEHS</sequence>
<accession>A0A1Y6K4L2</accession>
<evidence type="ECO:0000313" key="2">
    <source>
        <dbReference type="Proteomes" id="UP000195514"/>
    </source>
</evidence>